<evidence type="ECO:0000313" key="1">
    <source>
        <dbReference type="EMBL" id="KAH6831488.1"/>
    </source>
</evidence>
<evidence type="ECO:0000313" key="2">
    <source>
        <dbReference type="Proteomes" id="UP001190926"/>
    </source>
</evidence>
<reference evidence="1 2" key="1">
    <citation type="journal article" date="2021" name="Nat. Commun.">
        <title>Incipient diploidization of the medicinal plant Perilla within 10,000 years.</title>
        <authorList>
            <person name="Zhang Y."/>
            <person name="Shen Q."/>
            <person name="Leng L."/>
            <person name="Zhang D."/>
            <person name="Chen S."/>
            <person name="Shi Y."/>
            <person name="Ning Z."/>
            <person name="Chen S."/>
        </authorList>
    </citation>
    <scope>NUCLEOTIDE SEQUENCE [LARGE SCALE GENOMIC DNA]</scope>
    <source>
        <strain evidence="2">cv. PC099</strain>
    </source>
</reference>
<gene>
    <name evidence="1" type="ORF">C2S53_010418</name>
</gene>
<organism evidence="1 2">
    <name type="scientific">Perilla frutescens var. hirtella</name>
    <name type="common">Perilla citriodora</name>
    <name type="synonym">Perilla setoyensis</name>
    <dbReference type="NCBI Taxonomy" id="608512"/>
    <lineage>
        <taxon>Eukaryota</taxon>
        <taxon>Viridiplantae</taxon>
        <taxon>Streptophyta</taxon>
        <taxon>Embryophyta</taxon>
        <taxon>Tracheophyta</taxon>
        <taxon>Spermatophyta</taxon>
        <taxon>Magnoliopsida</taxon>
        <taxon>eudicotyledons</taxon>
        <taxon>Gunneridae</taxon>
        <taxon>Pentapetalae</taxon>
        <taxon>asterids</taxon>
        <taxon>lamiids</taxon>
        <taxon>Lamiales</taxon>
        <taxon>Lamiaceae</taxon>
        <taxon>Nepetoideae</taxon>
        <taxon>Elsholtzieae</taxon>
        <taxon>Perilla</taxon>
    </lineage>
</organism>
<keyword evidence="2" id="KW-1185">Reference proteome</keyword>
<proteinExistence type="predicted"/>
<comment type="caution">
    <text evidence="1">The sequence shown here is derived from an EMBL/GenBank/DDBJ whole genome shotgun (WGS) entry which is preliminary data.</text>
</comment>
<protein>
    <submittedName>
        <fullName evidence="1">Uncharacterized protein</fullName>
    </submittedName>
</protein>
<accession>A0AAD4P994</accession>
<sequence length="151" mass="16587">MGCYRMVSEPTPGGLDRALEPVQNGSIPLPRPWSFGVHINAVRVRALAINKIVEIRVVKVIAVLIDQSRSRTVGGGAVDSSVALNFERDFKGSLLVRALECIFLAGAEFIDDVMVLLLQAAQFIDELILIEIQLEFAPDLVIECRCVVELQ</sequence>
<dbReference type="AlphaFoldDB" id="A0AAD4P994"/>
<dbReference type="EMBL" id="SDAM02000090">
    <property type="protein sequence ID" value="KAH6831488.1"/>
    <property type="molecule type" value="Genomic_DNA"/>
</dbReference>
<dbReference type="Proteomes" id="UP001190926">
    <property type="component" value="Unassembled WGS sequence"/>
</dbReference>
<name>A0AAD4P994_PERFH</name>